<evidence type="ECO:0000256" key="1">
    <source>
        <dbReference type="ARBA" id="ARBA00010641"/>
    </source>
</evidence>
<evidence type="ECO:0000256" key="2">
    <source>
        <dbReference type="ARBA" id="ARBA00023015"/>
    </source>
</evidence>
<dbReference type="AlphaFoldDB" id="A0A418YL46"/>
<organism evidence="8 9">
    <name type="scientific">Sphingobium terrigena</name>
    <dbReference type="NCBI Taxonomy" id="2304063"/>
    <lineage>
        <taxon>Bacteria</taxon>
        <taxon>Pseudomonadati</taxon>
        <taxon>Pseudomonadota</taxon>
        <taxon>Alphaproteobacteria</taxon>
        <taxon>Sphingomonadales</taxon>
        <taxon>Sphingomonadaceae</taxon>
        <taxon>Sphingobium</taxon>
    </lineage>
</organism>
<dbReference type="SUPFAM" id="SSF88659">
    <property type="entry name" value="Sigma3 and sigma4 domains of RNA polymerase sigma factors"/>
    <property type="match status" value="1"/>
</dbReference>
<gene>
    <name evidence="8" type="ORF">D0Z70_23145</name>
</gene>
<feature type="compositionally biased region" description="Basic and acidic residues" evidence="5">
    <location>
        <begin position="7"/>
        <end position="20"/>
    </location>
</feature>
<protein>
    <submittedName>
        <fullName evidence="8">Sigma-70 family RNA polymerase sigma factor</fullName>
    </submittedName>
</protein>
<evidence type="ECO:0000256" key="5">
    <source>
        <dbReference type="SAM" id="MobiDB-lite"/>
    </source>
</evidence>
<dbReference type="Proteomes" id="UP000283469">
    <property type="component" value="Unassembled WGS sequence"/>
</dbReference>
<dbReference type="InterPro" id="IPR039425">
    <property type="entry name" value="RNA_pol_sigma-70-like"/>
</dbReference>
<dbReference type="InterPro" id="IPR013325">
    <property type="entry name" value="RNA_pol_sigma_r2"/>
</dbReference>
<dbReference type="InterPro" id="IPR013324">
    <property type="entry name" value="RNA_pol_sigma_r3/r4-like"/>
</dbReference>
<accession>A0A418YL46</accession>
<dbReference type="Pfam" id="PF04542">
    <property type="entry name" value="Sigma70_r2"/>
    <property type="match status" value="1"/>
</dbReference>
<evidence type="ECO:0000259" key="7">
    <source>
        <dbReference type="Pfam" id="PF08281"/>
    </source>
</evidence>
<dbReference type="PANTHER" id="PTHR43133:SF63">
    <property type="entry name" value="RNA POLYMERASE SIGMA FACTOR FECI-RELATED"/>
    <property type="match status" value="1"/>
</dbReference>
<keyword evidence="3" id="KW-0731">Sigma factor</keyword>
<dbReference type="InterPro" id="IPR036388">
    <property type="entry name" value="WH-like_DNA-bd_sf"/>
</dbReference>
<keyword evidence="2" id="KW-0805">Transcription regulation</keyword>
<feature type="region of interest" description="Disordered" evidence="5">
    <location>
        <begin position="1"/>
        <end position="20"/>
    </location>
</feature>
<comment type="similarity">
    <text evidence="1">Belongs to the sigma-70 factor family. ECF subfamily.</text>
</comment>
<dbReference type="Gene3D" id="1.10.10.10">
    <property type="entry name" value="Winged helix-like DNA-binding domain superfamily/Winged helix DNA-binding domain"/>
    <property type="match status" value="1"/>
</dbReference>
<dbReference type="NCBIfam" id="TIGR02937">
    <property type="entry name" value="sigma70-ECF"/>
    <property type="match status" value="1"/>
</dbReference>
<keyword evidence="9" id="KW-1185">Reference proteome</keyword>
<reference evidence="8 9" key="1">
    <citation type="submission" date="2018-08" db="EMBL/GenBank/DDBJ databases">
        <title>Sphingobium sp. EO9.</title>
        <authorList>
            <person name="Park Y."/>
            <person name="Kim K.H."/>
            <person name="Jeon C.O."/>
        </authorList>
    </citation>
    <scope>NUCLEOTIDE SEQUENCE [LARGE SCALE GENOMIC DNA]</scope>
    <source>
        <strain evidence="8 9">EO9</strain>
    </source>
</reference>
<evidence type="ECO:0000313" key="9">
    <source>
        <dbReference type="Proteomes" id="UP000283469"/>
    </source>
</evidence>
<dbReference type="Pfam" id="PF08281">
    <property type="entry name" value="Sigma70_r4_2"/>
    <property type="match status" value="1"/>
</dbReference>
<evidence type="ECO:0000256" key="4">
    <source>
        <dbReference type="ARBA" id="ARBA00023163"/>
    </source>
</evidence>
<proteinExistence type="inferred from homology"/>
<name>A0A418YL46_9SPHN</name>
<evidence type="ECO:0000256" key="3">
    <source>
        <dbReference type="ARBA" id="ARBA00023082"/>
    </source>
</evidence>
<dbReference type="InterPro" id="IPR007627">
    <property type="entry name" value="RNA_pol_sigma70_r2"/>
</dbReference>
<comment type="caution">
    <text evidence="8">The sequence shown here is derived from an EMBL/GenBank/DDBJ whole genome shotgun (WGS) entry which is preliminary data.</text>
</comment>
<evidence type="ECO:0000259" key="6">
    <source>
        <dbReference type="Pfam" id="PF04542"/>
    </source>
</evidence>
<sequence length="180" mass="20402">MLEPDGGDGHSTEPEGIDRKQLEAVYRSEAPRLRRLLKRKIWIEDDRNDIVQEAFTRLAESKSGAASQNPGAYLQGIVRHLLADRVRRWARARSHAMLDVAIGPESLGPDAAAEINQMRERYRAAVDTLPPKTREVYMLHRADELEYKQIAERLGISIRTVEWHVAQAIIRISKSINADG</sequence>
<dbReference type="InterPro" id="IPR013249">
    <property type="entry name" value="RNA_pol_sigma70_r4_t2"/>
</dbReference>
<dbReference type="SUPFAM" id="SSF88946">
    <property type="entry name" value="Sigma2 domain of RNA polymerase sigma factors"/>
    <property type="match status" value="1"/>
</dbReference>
<dbReference type="PANTHER" id="PTHR43133">
    <property type="entry name" value="RNA POLYMERASE ECF-TYPE SIGMA FACTO"/>
    <property type="match status" value="1"/>
</dbReference>
<evidence type="ECO:0000313" key="8">
    <source>
        <dbReference type="EMBL" id="RJG51691.1"/>
    </source>
</evidence>
<dbReference type="GO" id="GO:0006352">
    <property type="term" value="P:DNA-templated transcription initiation"/>
    <property type="evidence" value="ECO:0007669"/>
    <property type="project" value="InterPro"/>
</dbReference>
<keyword evidence="4" id="KW-0804">Transcription</keyword>
<dbReference type="GO" id="GO:0016987">
    <property type="term" value="F:sigma factor activity"/>
    <property type="evidence" value="ECO:0007669"/>
    <property type="project" value="UniProtKB-KW"/>
</dbReference>
<feature type="domain" description="RNA polymerase sigma factor 70 region 4 type 2" evidence="7">
    <location>
        <begin position="120"/>
        <end position="169"/>
    </location>
</feature>
<feature type="domain" description="RNA polymerase sigma-70 region 2" evidence="6">
    <location>
        <begin position="26"/>
        <end position="89"/>
    </location>
</feature>
<dbReference type="Gene3D" id="1.10.1740.10">
    <property type="match status" value="1"/>
</dbReference>
<dbReference type="EMBL" id="QVRA01000044">
    <property type="protein sequence ID" value="RJG51691.1"/>
    <property type="molecule type" value="Genomic_DNA"/>
</dbReference>
<dbReference type="OrthoDB" id="7620544at2"/>
<dbReference type="InterPro" id="IPR014284">
    <property type="entry name" value="RNA_pol_sigma-70_dom"/>
</dbReference>
<dbReference type="GO" id="GO:0003677">
    <property type="term" value="F:DNA binding"/>
    <property type="evidence" value="ECO:0007669"/>
    <property type="project" value="InterPro"/>
</dbReference>
<dbReference type="RefSeq" id="WP_119750460.1">
    <property type="nucleotide sequence ID" value="NZ_QVRA01000044.1"/>
</dbReference>